<dbReference type="EC" id="3.1.3.27" evidence="1"/>
<comment type="catalytic activity">
    <reaction evidence="1">
        <text>a 1,2-diacyl-sn-glycero-3-phospho-(1'-sn-glycero-3'-phosphate) + H2O = a 1,2-diacyl-sn-glycero-3-phospho-(1'-sn-glycerol) + phosphate</text>
        <dbReference type="Rhea" id="RHEA:33751"/>
        <dbReference type="ChEBI" id="CHEBI:15377"/>
        <dbReference type="ChEBI" id="CHEBI:43474"/>
        <dbReference type="ChEBI" id="CHEBI:60110"/>
        <dbReference type="ChEBI" id="CHEBI:64716"/>
        <dbReference type="EC" id="3.1.3.27"/>
    </reaction>
</comment>
<keyword evidence="1 2" id="KW-0812">Transmembrane</keyword>
<proteinExistence type="predicted"/>
<comment type="function">
    <text evidence="1">Lipid phosphatase which dephosphorylates phosphatidylglycerophosphate (PGP) to phosphatidylglycerol (PG).</text>
</comment>
<feature type="transmembrane region" description="Helical" evidence="2">
    <location>
        <begin position="72"/>
        <end position="94"/>
    </location>
</feature>
<dbReference type="PANTHER" id="PTHR36305">
    <property type="entry name" value="PHOSPHATIDYLGLYCEROPHOSPHATASE A"/>
    <property type="match status" value="1"/>
</dbReference>
<evidence type="ECO:0000313" key="4">
    <source>
        <dbReference type="EMBL" id="WRS38717.1"/>
    </source>
</evidence>
<dbReference type="InterPro" id="IPR036681">
    <property type="entry name" value="PgpA-like_sf"/>
</dbReference>
<keyword evidence="1" id="KW-0442">Lipid degradation</keyword>
<evidence type="ECO:0000256" key="1">
    <source>
        <dbReference type="PIRNR" id="PIRNR006162"/>
    </source>
</evidence>
<dbReference type="Pfam" id="PF04608">
    <property type="entry name" value="PgpA"/>
    <property type="match status" value="1"/>
</dbReference>
<comment type="cofactor">
    <cofactor evidence="1">
        <name>Mg(2+)</name>
        <dbReference type="ChEBI" id="CHEBI:18420"/>
    </cofactor>
</comment>
<name>A0ABZ1CH54_9PROT</name>
<sequence>MTTSTNKPSPASGRGDGERATLEFLFAHPAHLIAFGFGTGLAPKAPGTVGTLLGLPLYWLVAAAAPGTAARLTLLVAAFLVGVWACARAGRALGVADHGGIVWDEIVAFALMLLFTPAGWAWTTAAFALFRLFDILKPWPIRLADRRLKNGFGVMFDDLLAAGYAIAAIKGLQWLV</sequence>
<organism evidence="4 5">
    <name type="scientific">Thiobacillus sedimenti</name>
    <dbReference type="NCBI Taxonomy" id="3110231"/>
    <lineage>
        <taxon>Bacteria</taxon>
        <taxon>Pseudomonadati</taxon>
        <taxon>Pseudomonadota</taxon>
        <taxon>Betaproteobacteria</taxon>
        <taxon>Nitrosomonadales</taxon>
        <taxon>Thiobacillaceae</taxon>
        <taxon>Thiobacillus</taxon>
    </lineage>
</organism>
<feature type="transmembrane region" description="Helical" evidence="2">
    <location>
        <begin position="21"/>
        <end position="42"/>
    </location>
</feature>
<keyword evidence="1" id="KW-0479">Metal-binding</keyword>
<dbReference type="InterPro" id="IPR026037">
    <property type="entry name" value="PgpA"/>
</dbReference>
<evidence type="ECO:0000313" key="5">
    <source>
        <dbReference type="Proteomes" id="UP001334732"/>
    </source>
</evidence>
<dbReference type="PIRSF" id="PIRSF006162">
    <property type="entry name" value="PgpA"/>
    <property type="match status" value="1"/>
</dbReference>
<dbReference type="Proteomes" id="UP001334732">
    <property type="component" value="Chromosome"/>
</dbReference>
<keyword evidence="1" id="KW-1208">Phospholipid metabolism</keyword>
<evidence type="ECO:0000259" key="3">
    <source>
        <dbReference type="Pfam" id="PF04608"/>
    </source>
</evidence>
<keyword evidence="1" id="KW-0997">Cell inner membrane</keyword>
<reference evidence="4 5" key="1">
    <citation type="submission" date="2023-12" db="EMBL/GenBank/DDBJ databases">
        <title>Thiobacillus sedimentum sp. nov., a chemolithoautotrophic sulfur-oxidizing bacterium isolated from freshwater sediment.</title>
        <authorList>
            <person name="Luo J."/>
            <person name="Dai C."/>
        </authorList>
    </citation>
    <scope>NUCLEOTIDE SEQUENCE [LARGE SCALE GENOMIC DNA]</scope>
    <source>
        <strain evidence="4 5">SCUT-2</strain>
    </source>
</reference>
<keyword evidence="1" id="KW-0378">Hydrolase</keyword>
<keyword evidence="2" id="KW-1133">Transmembrane helix</keyword>
<dbReference type="CDD" id="cd06971">
    <property type="entry name" value="PgpA"/>
    <property type="match status" value="1"/>
</dbReference>
<keyword evidence="1" id="KW-1003">Cell membrane</keyword>
<dbReference type="SUPFAM" id="SSF101307">
    <property type="entry name" value="YutG-like"/>
    <property type="match status" value="1"/>
</dbReference>
<comment type="subcellular location">
    <subcellularLocation>
        <location evidence="1">Cell inner membrane</location>
        <topology evidence="1">Multi-pass membrane protein</topology>
    </subcellularLocation>
</comment>
<dbReference type="InterPro" id="IPR007686">
    <property type="entry name" value="YutG/PgpA"/>
</dbReference>
<comment type="pathway">
    <text evidence="1">Phospholipid metabolism; phosphatidylglycerol biosynthesis; phosphatidylglycerol from CDP-diacylglycerol: step 2/2.</text>
</comment>
<keyword evidence="1" id="KW-0595">Phospholipid degradation</keyword>
<keyword evidence="1" id="KW-0443">Lipid metabolism</keyword>
<dbReference type="PANTHER" id="PTHR36305:SF1">
    <property type="entry name" value="PHOSPHATIDYLGLYCEROPHOSPHATASE A"/>
    <property type="match status" value="1"/>
</dbReference>
<dbReference type="RefSeq" id="WP_324779249.1">
    <property type="nucleotide sequence ID" value="NZ_CP141769.1"/>
</dbReference>
<keyword evidence="1" id="KW-0460">Magnesium</keyword>
<keyword evidence="1 2" id="KW-0472">Membrane</keyword>
<feature type="transmembrane region" description="Helical" evidence="2">
    <location>
        <begin position="106"/>
        <end position="130"/>
    </location>
</feature>
<keyword evidence="5" id="KW-1185">Reference proteome</keyword>
<gene>
    <name evidence="4" type="ORF">VA613_11985</name>
</gene>
<accession>A0ABZ1CH54</accession>
<evidence type="ECO:0000256" key="2">
    <source>
        <dbReference type="SAM" id="Phobius"/>
    </source>
</evidence>
<feature type="domain" description="YutG/PgpA" evidence="3">
    <location>
        <begin position="33"/>
        <end position="172"/>
    </location>
</feature>
<protein>
    <recommendedName>
        <fullName evidence="1">Phosphatidylglycerophosphatase A</fullName>
        <ecNumber evidence="1">3.1.3.27</ecNumber>
    </recommendedName>
    <alternativeName>
        <fullName evidence="1">Phosphatidylglycerolphosphate phosphatase A</fullName>
    </alternativeName>
</protein>
<dbReference type="EMBL" id="CP141769">
    <property type="protein sequence ID" value="WRS38717.1"/>
    <property type="molecule type" value="Genomic_DNA"/>
</dbReference>